<evidence type="ECO:0000313" key="2">
    <source>
        <dbReference type="Proteomes" id="UP000815677"/>
    </source>
</evidence>
<proteinExistence type="predicted"/>
<reference evidence="1" key="1">
    <citation type="submission" date="2014-09" db="EMBL/GenBank/DDBJ databases">
        <title>Genome sequence of the luminous mushroom Mycena chlorophos for searching fungal bioluminescence genes.</title>
        <authorList>
            <person name="Tanaka Y."/>
            <person name="Kasuga D."/>
            <person name="Oba Y."/>
            <person name="Hase S."/>
            <person name="Sato K."/>
            <person name="Oba Y."/>
            <person name="Sakakibara Y."/>
        </authorList>
    </citation>
    <scope>NUCLEOTIDE SEQUENCE</scope>
</reference>
<sequence>MVMVDEGDIMSPSVVQAFAEEVEDADTGELVEPAVQEPGQEQLEADEDTIVGAPIISEPERVVEYAHEHAVVVERGLASKSESATIEVVLHGKHIDSGFGEGQGDGHDIERFVLHWLECWGGHGFGTRCIASSLQWTLTSRARRG</sequence>
<dbReference type="Proteomes" id="UP000815677">
    <property type="component" value="Unassembled WGS sequence"/>
</dbReference>
<protein>
    <submittedName>
        <fullName evidence="1">Uncharacterized protein</fullName>
    </submittedName>
</protein>
<evidence type="ECO:0000313" key="1">
    <source>
        <dbReference type="EMBL" id="GAT43202.1"/>
    </source>
</evidence>
<organism evidence="1 2">
    <name type="scientific">Mycena chlorophos</name>
    <name type="common">Agaric fungus</name>
    <name type="synonym">Agaricus chlorophos</name>
    <dbReference type="NCBI Taxonomy" id="658473"/>
    <lineage>
        <taxon>Eukaryota</taxon>
        <taxon>Fungi</taxon>
        <taxon>Dikarya</taxon>
        <taxon>Basidiomycota</taxon>
        <taxon>Agaricomycotina</taxon>
        <taxon>Agaricomycetes</taxon>
        <taxon>Agaricomycetidae</taxon>
        <taxon>Agaricales</taxon>
        <taxon>Marasmiineae</taxon>
        <taxon>Mycenaceae</taxon>
        <taxon>Mycena</taxon>
    </lineage>
</organism>
<keyword evidence="2" id="KW-1185">Reference proteome</keyword>
<accession>A0ABQ0KWD3</accession>
<gene>
    <name evidence="1" type="ORF">MCHLO_00891</name>
</gene>
<name>A0ABQ0KWD3_MYCCL</name>
<dbReference type="EMBL" id="DF838705">
    <property type="protein sequence ID" value="GAT43202.1"/>
    <property type="molecule type" value="Genomic_DNA"/>
</dbReference>